<evidence type="ECO:0000313" key="2">
    <source>
        <dbReference type="Proteomes" id="UP000499080"/>
    </source>
</evidence>
<dbReference type="EMBL" id="BGPR01003572">
    <property type="protein sequence ID" value="GBM89775.1"/>
    <property type="molecule type" value="Genomic_DNA"/>
</dbReference>
<proteinExistence type="predicted"/>
<keyword evidence="2" id="KW-1185">Reference proteome</keyword>
<sequence>MYNVVEIGVTTIQKPKKIIVRKGNKQIGSVASVERGSLVTMTLGVGANGDSVPTFFSRKNPLNITSFQMHLKEGEGQQINLDGWAGFSKLLETFYKTYKNHLRETYPSSSRQSISLISTYNIGHGLRKQSNSFDFSNYIFVKTVIQAIIMIKTHQNNL</sequence>
<accession>A0A4Y2JIQ0</accession>
<protein>
    <recommendedName>
        <fullName evidence="3">DDE-1 domain-containing protein</fullName>
    </recommendedName>
</protein>
<gene>
    <name evidence="1" type="ORF">AVEN_196284_1</name>
</gene>
<comment type="caution">
    <text evidence="1">The sequence shown here is derived from an EMBL/GenBank/DDBJ whole genome shotgun (WGS) entry which is preliminary data.</text>
</comment>
<evidence type="ECO:0008006" key="3">
    <source>
        <dbReference type="Google" id="ProtNLM"/>
    </source>
</evidence>
<organism evidence="1 2">
    <name type="scientific">Araneus ventricosus</name>
    <name type="common">Orbweaver spider</name>
    <name type="synonym">Epeira ventricosa</name>
    <dbReference type="NCBI Taxonomy" id="182803"/>
    <lineage>
        <taxon>Eukaryota</taxon>
        <taxon>Metazoa</taxon>
        <taxon>Ecdysozoa</taxon>
        <taxon>Arthropoda</taxon>
        <taxon>Chelicerata</taxon>
        <taxon>Arachnida</taxon>
        <taxon>Araneae</taxon>
        <taxon>Araneomorphae</taxon>
        <taxon>Entelegynae</taxon>
        <taxon>Araneoidea</taxon>
        <taxon>Araneidae</taxon>
        <taxon>Araneus</taxon>
    </lineage>
</organism>
<reference evidence="1 2" key="1">
    <citation type="journal article" date="2019" name="Sci. Rep.">
        <title>Orb-weaving spider Araneus ventricosus genome elucidates the spidroin gene catalogue.</title>
        <authorList>
            <person name="Kono N."/>
            <person name="Nakamura H."/>
            <person name="Ohtoshi R."/>
            <person name="Moran D.A.P."/>
            <person name="Shinohara A."/>
            <person name="Yoshida Y."/>
            <person name="Fujiwara M."/>
            <person name="Mori M."/>
            <person name="Tomita M."/>
            <person name="Arakawa K."/>
        </authorList>
    </citation>
    <scope>NUCLEOTIDE SEQUENCE [LARGE SCALE GENOMIC DNA]</scope>
</reference>
<dbReference type="OrthoDB" id="7489787at2759"/>
<dbReference type="Proteomes" id="UP000499080">
    <property type="component" value="Unassembled WGS sequence"/>
</dbReference>
<dbReference type="AlphaFoldDB" id="A0A4Y2JIQ0"/>
<name>A0A4Y2JIQ0_ARAVE</name>
<evidence type="ECO:0000313" key="1">
    <source>
        <dbReference type="EMBL" id="GBM89775.1"/>
    </source>
</evidence>